<comment type="caution">
    <text evidence="4">The sequence shown here is derived from an EMBL/GenBank/DDBJ whole genome shotgun (WGS) entry which is preliminary data.</text>
</comment>
<evidence type="ECO:0000313" key="3">
    <source>
        <dbReference type="EMBL" id="MDN0023133.1"/>
    </source>
</evidence>
<feature type="region of interest" description="Disordered" evidence="1">
    <location>
        <begin position="41"/>
        <end position="67"/>
    </location>
</feature>
<dbReference type="EMBL" id="JAUEIF010000004">
    <property type="protein sequence ID" value="MDN0025208.1"/>
    <property type="molecule type" value="Genomic_DNA"/>
</dbReference>
<evidence type="ECO:0000256" key="2">
    <source>
        <dbReference type="SAM" id="Phobius"/>
    </source>
</evidence>
<keyword evidence="5" id="KW-1185">Reference proteome</keyword>
<protein>
    <submittedName>
        <fullName evidence="4">DUF4834 family protein</fullName>
    </submittedName>
</protein>
<proteinExistence type="predicted"/>
<evidence type="ECO:0000256" key="1">
    <source>
        <dbReference type="SAM" id="MobiDB-lite"/>
    </source>
</evidence>
<dbReference type="Pfam" id="PF16118">
    <property type="entry name" value="DUF4834"/>
    <property type="match status" value="1"/>
</dbReference>
<dbReference type="RefSeq" id="WP_289825607.1">
    <property type="nucleotide sequence ID" value="NZ_CAUWBX010000011.1"/>
</dbReference>
<dbReference type="AlphaFoldDB" id="A0AAW7JPB0"/>
<organism evidence="4 6">
    <name type="scientific">Leyella lascolaii</name>
    <dbReference type="NCBI Taxonomy" id="1776379"/>
    <lineage>
        <taxon>Bacteria</taxon>
        <taxon>Pseudomonadati</taxon>
        <taxon>Bacteroidota</taxon>
        <taxon>Bacteroidia</taxon>
        <taxon>Bacteroidales</taxon>
        <taxon>Prevotellaceae</taxon>
        <taxon>Leyella</taxon>
    </lineage>
</organism>
<feature type="compositionally biased region" description="Basic and acidic residues" evidence="1">
    <location>
        <begin position="50"/>
        <end position="59"/>
    </location>
</feature>
<evidence type="ECO:0000313" key="4">
    <source>
        <dbReference type="EMBL" id="MDN0025208.1"/>
    </source>
</evidence>
<dbReference type="EMBL" id="JAUEIE010000008">
    <property type="protein sequence ID" value="MDN0023133.1"/>
    <property type="molecule type" value="Genomic_DNA"/>
</dbReference>
<name>A0AAW7JPB0_9BACT</name>
<keyword evidence="2" id="KW-0812">Transmembrane</keyword>
<keyword evidence="2" id="KW-0472">Membrane</keyword>
<feature type="transmembrane region" description="Helical" evidence="2">
    <location>
        <begin position="6"/>
        <end position="27"/>
    </location>
</feature>
<evidence type="ECO:0000313" key="6">
    <source>
        <dbReference type="Proteomes" id="UP001168478"/>
    </source>
</evidence>
<gene>
    <name evidence="3" type="ORF">QVN81_08900</name>
    <name evidence="4" type="ORF">QVN84_06690</name>
</gene>
<sequence length="85" mass="10136">MFTLLKIIILFILVIAILLGATLFRVYRDIRETMHKFGFNDTRHRRTTHRRDASEEESIKTQYSGQMKKKKIPKDEGEYVDFTEV</sequence>
<accession>A0AAW7JPB0</accession>
<dbReference type="InterPro" id="IPR032272">
    <property type="entry name" value="DUF4834"/>
</dbReference>
<dbReference type="Proteomes" id="UP001167831">
    <property type="component" value="Unassembled WGS sequence"/>
</dbReference>
<reference evidence="4" key="2">
    <citation type="submission" date="2023-08" db="EMBL/GenBank/DDBJ databases">
        <title>Identification and characterization of horizontal gene transfer across gut microbiota members of farm animals based on homology search.</title>
        <authorList>
            <person name="Schwarzerova J."/>
            <person name="Nykrynova M."/>
            <person name="Jureckova K."/>
            <person name="Cejkova D."/>
            <person name="Rychlik I."/>
        </authorList>
    </citation>
    <scope>NUCLEOTIDE SEQUENCE</scope>
    <source>
        <strain evidence="4">ET15</strain>
        <strain evidence="3">ET37</strain>
    </source>
</reference>
<dbReference type="Proteomes" id="UP001168478">
    <property type="component" value="Unassembled WGS sequence"/>
</dbReference>
<keyword evidence="2" id="KW-1133">Transmembrane helix</keyword>
<evidence type="ECO:0000313" key="5">
    <source>
        <dbReference type="Proteomes" id="UP001167831"/>
    </source>
</evidence>
<reference evidence="4" key="1">
    <citation type="submission" date="2023-06" db="EMBL/GenBank/DDBJ databases">
        <authorList>
            <person name="Zeman M."/>
            <person name="Kubasova T."/>
            <person name="Jahodarova E."/>
            <person name="Nykrynova M."/>
            <person name="Rychlik I."/>
        </authorList>
    </citation>
    <scope>NUCLEOTIDE SEQUENCE</scope>
    <source>
        <strain evidence="4">ET15</strain>
        <strain evidence="3">ET37</strain>
    </source>
</reference>